<comment type="caution">
    <text evidence="1">The sequence shown here is derived from an EMBL/GenBank/DDBJ whole genome shotgun (WGS) entry which is preliminary data.</text>
</comment>
<evidence type="ECO:0000313" key="2">
    <source>
        <dbReference type="Proteomes" id="UP000821865"/>
    </source>
</evidence>
<protein>
    <submittedName>
        <fullName evidence="1">Uncharacterized protein</fullName>
    </submittedName>
</protein>
<dbReference type="Proteomes" id="UP000821865">
    <property type="component" value="Chromosome 8"/>
</dbReference>
<organism evidence="1 2">
    <name type="scientific">Dermacentor silvarum</name>
    <name type="common">Tick</name>
    <dbReference type="NCBI Taxonomy" id="543639"/>
    <lineage>
        <taxon>Eukaryota</taxon>
        <taxon>Metazoa</taxon>
        <taxon>Ecdysozoa</taxon>
        <taxon>Arthropoda</taxon>
        <taxon>Chelicerata</taxon>
        <taxon>Arachnida</taxon>
        <taxon>Acari</taxon>
        <taxon>Parasitiformes</taxon>
        <taxon>Ixodida</taxon>
        <taxon>Ixodoidea</taxon>
        <taxon>Ixodidae</taxon>
        <taxon>Rhipicephalinae</taxon>
        <taxon>Dermacentor</taxon>
    </lineage>
</organism>
<sequence length="267" mass="28967">MRPQLNPLLFVLQVLSFSACARDETVAGPPLTTLTAAGFNIGFSALNFTEVPPDYPCCGLFSSIAMGPTAATSSTSANALCHASIFPFVIGQGGTVSMRPQLNPLLFVLQVCAVHFDPSCLERTTSYTDWKMGKVVEVPLSVPRPRPGSVPSVFPGCPSYLSKETQSLREAPDIKRYRQDASELAHAIQESVASYDAEEERQRFSTQPDPACLQAASVPDVWTVVHTERCIMFLYFVNKSEPCLKASLTVLTASNLVPAIKEFQSKG</sequence>
<gene>
    <name evidence="1" type="ORF">HPB49_007317</name>
</gene>
<proteinExistence type="predicted"/>
<accession>A0ACB8C7W2</accession>
<dbReference type="EMBL" id="CM023477">
    <property type="protein sequence ID" value="KAH7937018.1"/>
    <property type="molecule type" value="Genomic_DNA"/>
</dbReference>
<name>A0ACB8C7W2_DERSI</name>
<reference evidence="1" key="1">
    <citation type="submission" date="2020-05" db="EMBL/GenBank/DDBJ databases">
        <title>Large-scale comparative analyses of tick genomes elucidate their genetic diversity and vector capacities.</title>
        <authorList>
            <person name="Jia N."/>
            <person name="Wang J."/>
            <person name="Shi W."/>
            <person name="Du L."/>
            <person name="Sun Y."/>
            <person name="Zhan W."/>
            <person name="Jiang J."/>
            <person name="Wang Q."/>
            <person name="Zhang B."/>
            <person name="Ji P."/>
            <person name="Sakyi L.B."/>
            <person name="Cui X."/>
            <person name="Yuan T."/>
            <person name="Jiang B."/>
            <person name="Yang W."/>
            <person name="Lam T.T.-Y."/>
            <person name="Chang Q."/>
            <person name="Ding S."/>
            <person name="Wang X."/>
            <person name="Zhu J."/>
            <person name="Ruan X."/>
            <person name="Zhao L."/>
            <person name="Wei J."/>
            <person name="Que T."/>
            <person name="Du C."/>
            <person name="Cheng J."/>
            <person name="Dai P."/>
            <person name="Han X."/>
            <person name="Huang E."/>
            <person name="Gao Y."/>
            <person name="Liu J."/>
            <person name="Shao H."/>
            <person name="Ye R."/>
            <person name="Li L."/>
            <person name="Wei W."/>
            <person name="Wang X."/>
            <person name="Wang C."/>
            <person name="Yang T."/>
            <person name="Huo Q."/>
            <person name="Li W."/>
            <person name="Guo W."/>
            <person name="Chen H."/>
            <person name="Zhou L."/>
            <person name="Ni X."/>
            <person name="Tian J."/>
            <person name="Zhou Y."/>
            <person name="Sheng Y."/>
            <person name="Liu T."/>
            <person name="Pan Y."/>
            <person name="Xia L."/>
            <person name="Li J."/>
            <person name="Zhao F."/>
            <person name="Cao W."/>
        </authorList>
    </citation>
    <scope>NUCLEOTIDE SEQUENCE</scope>
    <source>
        <strain evidence="1">Dsil-2018</strain>
    </source>
</reference>
<evidence type="ECO:0000313" key="1">
    <source>
        <dbReference type="EMBL" id="KAH7937018.1"/>
    </source>
</evidence>
<keyword evidence="2" id="KW-1185">Reference proteome</keyword>